<dbReference type="RefSeq" id="WP_377317419.1">
    <property type="nucleotide sequence ID" value="NZ_JBHUIY010000028.1"/>
</dbReference>
<evidence type="ECO:0000313" key="2">
    <source>
        <dbReference type="Proteomes" id="UP001597296"/>
    </source>
</evidence>
<name>A0ABW5CFS5_9PROT</name>
<evidence type="ECO:0000313" key="1">
    <source>
        <dbReference type="EMBL" id="MFD2234823.1"/>
    </source>
</evidence>
<sequence>MAQYSFGSGNLILVPLASAVSTPVSFNALQDMSLDFKFDKKTLHGQKQFPLAVARGKGSIEGKFKDASVNSALFNSVFFGDVGAPGQLLAAINEAGAIPSSTAYTITVANAAAFSTDGGVRYADTGAPFTKVAAAPTAGQYSVSAAGVYTFAAADAGKGVVLSYTYTATTGGVVTTITNKDMGSAPLFKAIYTTAYQSKRLTIQLNSCMVDDLKLSAKNDDYSIPEMSFSAFADAAGNVGIVSVTE</sequence>
<dbReference type="EMBL" id="JBHUIY010000028">
    <property type="protein sequence ID" value="MFD2234823.1"/>
    <property type="molecule type" value="Genomic_DNA"/>
</dbReference>
<keyword evidence="2" id="KW-1185">Reference proteome</keyword>
<organism evidence="1 2">
    <name type="scientific">Phaeospirillum tilakii</name>
    <dbReference type="NCBI Taxonomy" id="741673"/>
    <lineage>
        <taxon>Bacteria</taxon>
        <taxon>Pseudomonadati</taxon>
        <taxon>Pseudomonadota</taxon>
        <taxon>Alphaproteobacteria</taxon>
        <taxon>Rhodospirillales</taxon>
        <taxon>Rhodospirillaceae</taxon>
        <taxon>Phaeospirillum</taxon>
    </lineage>
</organism>
<accession>A0ABW5CFS5</accession>
<gene>
    <name evidence="1" type="ORF">ACFSNB_13505</name>
</gene>
<reference evidence="2" key="1">
    <citation type="journal article" date="2019" name="Int. J. Syst. Evol. Microbiol.">
        <title>The Global Catalogue of Microorganisms (GCM) 10K type strain sequencing project: providing services to taxonomists for standard genome sequencing and annotation.</title>
        <authorList>
            <consortium name="The Broad Institute Genomics Platform"/>
            <consortium name="The Broad Institute Genome Sequencing Center for Infectious Disease"/>
            <person name="Wu L."/>
            <person name="Ma J."/>
        </authorList>
    </citation>
    <scope>NUCLEOTIDE SEQUENCE [LARGE SCALE GENOMIC DNA]</scope>
    <source>
        <strain evidence="2">KCTC 15012</strain>
    </source>
</reference>
<comment type="caution">
    <text evidence="1">The sequence shown here is derived from an EMBL/GenBank/DDBJ whole genome shotgun (WGS) entry which is preliminary data.</text>
</comment>
<proteinExistence type="predicted"/>
<protein>
    <submittedName>
        <fullName evidence="1">Uncharacterized protein</fullName>
    </submittedName>
</protein>
<dbReference type="Proteomes" id="UP001597296">
    <property type="component" value="Unassembled WGS sequence"/>
</dbReference>